<proteinExistence type="predicted"/>
<sequence length="79" mass="9304">MNCNQLHRELKQSVQELGFTYIADRALTHHPDDWYLKVIYASKGDTYATWIYNAIKQVLVEGHYFSSDCDAMSDFLDRR</sequence>
<dbReference type="KEGG" id="vg:28799420"/>
<dbReference type="RefSeq" id="YP_009275225.1">
    <property type="nucleotide sequence ID" value="NC_030925.1"/>
</dbReference>
<evidence type="ECO:0000313" key="1">
    <source>
        <dbReference type="EMBL" id="AMQ66535.1"/>
    </source>
</evidence>
<reference evidence="1 2" key="1">
    <citation type="submission" date="2016-01" db="EMBL/GenBank/DDBJ databases">
        <title>Isolation and characterization of bacteriophages from East Africa Rift Valley soda lakes.</title>
        <authorList>
            <person name="van Zyl L.J."/>
            <person name="Nemavhulani S."/>
            <person name="Cowan D.A."/>
            <person name="Trindade M.I."/>
        </authorList>
    </citation>
    <scope>NUCLEOTIDE SEQUENCE [LARGE SCALE GENOMIC DNA]</scope>
</reference>
<dbReference type="Proteomes" id="UP000201588">
    <property type="component" value="Segment"/>
</dbReference>
<keyword evidence="2" id="KW-1185">Reference proteome</keyword>
<organism evidence="1 2">
    <name type="scientific">Bacillus phage Shbh1</name>
    <dbReference type="NCBI Taxonomy" id="1796992"/>
    <lineage>
        <taxon>Viruses</taxon>
        <taxon>Duplodnaviria</taxon>
        <taxon>Heunggongvirae</taxon>
        <taxon>Uroviricota</taxon>
        <taxon>Caudoviricetes</taxon>
        <taxon>Herelleviridae</taxon>
        <taxon>Bastillevirinae</taxon>
        <taxon>Shalavirus</taxon>
        <taxon>Shalavirus Shbh1</taxon>
    </lineage>
</organism>
<name>A0A142F178_9CAUD</name>
<dbReference type="EMBL" id="KU640380">
    <property type="protein sequence ID" value="AMQ66535.1"/>
    <property type="molecule type" value="Genomic_DNA"/>
</dbReference>
<accession>A0A142F178</accession>
<evidence type="ECO:0000313" key="2">
    <source>
        <dbReference type="Proteomes" id="UP000201588"/>
    </source>
</evidence>
<protein>
    <submittedName>
        <fullName evidence="1">Uncharacterized protein</fullName>
    </submittedName>
</protein>
<dbReference type="GeneID" id="28799420"/>